<dbReference type="Proteomes" id="UP000265520">
    <property type="component" value="Unassembled WGS sequence"/>
</dbReference>
<sequence length="51" mass="5693">MRANRERVYARGKEVRRQVYGRAVMLMAVGQTRVGDGSGDGNDDSGCRIYD</sequence>
<protein>
    <submittedName>
        <fullName evidence="2">Uncharacterized protein</fullName>
    </submittedName>
</protein>
<evidence type="ECO:0000313" key="3">
    <source>
        <dbReference type="Proteomes" id="UP000265520"/>
    </source>
</evidence>
<evidence type="ECO:0000256" key="1">
    <source>
        <dbReference type="SAM" id="MobiDB-lite"/>
    </source>
</evidence>
<comment type="caution">
    <text evidence="2">The sequence shown here is derived from an EMBL/GenBank/DDBJ whole genome shotgun (WGS) entry which is preliminary data.</text>
</comment>
<feature type="non-terminal residue" evidence="2">
    <location>
        <position position="51"/>
    </location>
</feature>
<evidence type="ECO:0000313" key="2">
    <source>
        <dbReference type="EMBL" id="MCI30582.1"/>
    </source>
</evidence>
<dbReference type="AlphaFoldDB" id="A0A392R3C3"/>
<dbReference type="EMBL" id="LXQA010180764">
    <property type="protein sequence ID" value="MCI30582.1"/>
    <property type="molecule type" value="Genomic_DNA"/>
</dbReference>
<name>A0A392R3C3_9FABA</name>
<keyword evidence="3" id="KW-1185">Reference proteome</keyword>
<accession>A0A392R3C3</accession>
<proteinExistence type="predicted"/>
<reference evidence="2 3" key="1">
    <citation type="journal article" date="2018" name="Front. Plant Sci.">
        <title>Red Clover (Trifolium pratense) and Zigzag Clover (T. medium) - A Picture of Genomic Similarities and Differences.</title>
        <authorList>
            <person name="Dluhosova J."/>
            <person name="Istvanek J."/>
            <person name="Nedelnik J."/>
            <person name="Repkova J."/>
        </authorList>
    </citation>
    <scope>NUCLEOTIDE SEQUENCE [LARGE SCALE GENOMIC DNA]</scope>
    <source>
        <strain evidence="3">cv. 10/8</strain>
        <tissue evidence="2">Leaf</tissue>
    </source>
</reference>
<organism evidence="2 3">
    <name type="scientific">Trifolium medium</name>
    <dbReference type="NCBI Taxonomy" id="97028"/>
    <lineage>
        <taxon>Eukaryota</taxon>
        <taxon>Viridiplantae</taxon>
        <taxon>Streptophyta</taxon>
        <taxon>Embryophyta</taxon>
        <taxon>Tracheophyta</taxon>
        <taxon>Spermatophyta</taxon>
        <taxon>Magnoliopsida</taxon>
        <taxon>eudicotyledons</taxon>
        <taxon>Gunneridae</taxon>
        <taxon>Pentapetalae</taxon>
        <taxon>rosids</taxon>
        <taxon>fabids</taxon>
        <taxon>Fabales</taxon>
        <taxon>Fabaceae</taxon>
        <taxon>Papilionoideae</taxon>
        <taxon>50 kb inversion clade</taxon>
        <taxon>NPAAA clade</taxon>
        <taxon>Hologalegina</taxon>
        <taxon>IRL clade</taxon>
        <taxon>Trifolieae</taxon>
        <taxon>Trifolium</taxon>
    </lineage>
</organism>
<feature type="region of interest" description="Disordered" evidence="1">
    <location>
        <begin position="32"/>
        <end position="51"/>
    </location>
</feature>